<dbReference type="Proteomes" id="UP001499852">
    <property type="component" value="Unassembled WGS sequence"/>
</dbReference>
<gene>
    <name evidence="2" type="ORF">GCM10023213_09040</name>
</gene>
<feature type="region of interest" description="Disordered" evidence="1">
    <location>
        <begin position="47"/>
        <end position="71"/>
    </location>
</feature>
<reference evidence="3" key="1">
    <citation type="journal article" date="2019" name="Int. J. Syst. Evol. Microbiol.">
        <title>The Global Catalogue of Microorganisms (GCM) 10K type strain sequencing project: providing services to taxonomists for standard genome sequencing and annotation.</title>
        <authorList>
            <consortium name="The Broad Institute Genomics Platform"/>
            <consortium name="The Broad Institute Genome Sequencing Center for Infectious Disease"/>
            <person name="Wu L."/>
            <person name="Ma J."/>
        </authorList>
    </citation>
    <scope>NUCLEOTIDE SEQUENCE [LARGE SCALE GENOMIC DNA]</scope>
    <source>
        <strain evidence="3">JCM 18053</strain>
    </source>
</reference>
<keyword evidence="3" id="KW-1185">Reference proteome</keyword>
<proteinExistence type="predicted"/>
<dbReference type="Gene3D" id="3.30.700.10">
    <property type="entry name" value="Glycoprotein, Type 4 Pilin"/>
    <property type="match status" value="1"/>
</dbReference>
<organism evidence="2 3">
    <name type="scientific">Prosthecobacter algae</name>
    <dbReference type="NCBI Taxonomy" id="1144682"/>
    <lineage>
        <taxon>Bacteria</taxon>
        <taxon>Pseudomonadati</taxon>
        <taxon>Verrucomicrobiota</taxon>
        <taxon>Verrucomicrobiia</taxon>
        <taxon>Verrucomicrobiales</taxon>
        <taxon>Verrucomicrobiaceae</taxon>
        <taxon>Prosthecobacter</taxon>
    </lineage>
</organism>
<sequence length="196" mass="21362">MSAFPKRPGPYILVLLLAVLVILTYWMTKALTDPAILRAAVQSKAARERQPEPVAPLPPAAPTPPPNEELDPVIASMHQEMTQPETPPERELEIIQELISLHQRGVGNGTFGDNGDVTRSLIGESGKGAWLPRQSPRIRDGLLLDRWGSPYWFHPNSGNQIEIRSAGPDKDLFSPDDIILNGSPAGFGATPTQPEP</sequence>
<feature type="region of interest" description="Disordered" evidence="1">
    <location>
        <begin position="165"/>
        <end position="196"/>
    </location>
</feature>
<feature type="compositionally biased region" description="Pro residues" evidence="1">
    <location>
        <begin position="53"/>
        <end position="67"/>
    </location>
</feature>
<comment type="caution">
    <text evidence="2">The sequence shown here is derived from an EMBL/GenBank/DDBJ whole genome shotgun (WGS) entry which is preliminary data.</text>
</comment>
<evidence type="ECO:0008006" key="4">
    <source>
        <dbReference type="Google" id="ProtNLM"/>
    </source>
</evidence>
<dbReference type="RefSeq" id="WP_345735176.1">
    <property type="nucleotide sequence ID" value="NZ_BAABIA010000002.1"/>
</dbReference>
<name>A0ABP9NXL7_9BACT</name>
<accession>A0ABP9NXL7</accession>
<evidence type="ECO:0000313" key="2">
    <source>
        <dbReference type="EMBL" id="GAA5135542.1"/>
    </source>
</evidence>
<dbReference type="EMBL" id="BAABIA010000002">
    <property type="protein sequence ID" value="GAA5135542.1"/>
    <property type="molecule type" value="Genomic_DNA"/>
</dbReference>
<protein>
    <recommendedName>
        <fullName evidence="4">Type II secretion system protein GspG C-terminal domain-containing protein</fullName>
    </recommendedName>
</protein>
<evidence type="ECO:0000256" key="1">
    <source>
        <dbReference type="SAM" id="MobiDB-lite"/>
    </source>
</evidence>
<evidence type="ECO:0000313" key="3">
    <source>
        <dbReference type="Proteomes" id="UP001499852"/>
    </source>
</evidence>